<comment type="caution">
    <text evidence="2">The sequence shown here is derived from an EMBL/GenBank/DDBJ whole genome shotgun (WGS) entry which is preliminary data.</text>
</comment>
<evidence type="ECO:0000313" key="2">
    <source>
        <dbReference type="EMBL" id="KAK0401764.1"/>
    </source>
</evidence>
<dbReference type="EMBL" id="JAUCMV010000004">
    <property type="protein sequence ID" value="KAK0401764.1"/>
    <property type="molecule type" value="Genomic_DNA"/>
</dbReference>
<gene>
    <name evidence="2" type="ORF">QR680_015958</name>
</gene>
<keyword evidence="3" id="KW-1185">Reference proteome</keyword>
<feature type="transmembrane region" description="Helical" evidence="1">
    <location>
        <begin position="105"/>
        <end position="129"/>
    </location>
</feature>
<dbReference type="PANTHER" id="PTHR23021:SF37">
    <property type="entry name" value="SERPENTINE RECEPTOR, CLASS T"/>
    <property type="match status" value="1"/>
</dbReference>
<dbReference type="PANTHER" id="PTHR23021">
    <property type="entry name" value="SERPENTINE RECEPTOR, CLASS T"/>
    <property type="match status" value="1"/>
</dbReference>
<feature type="transmembrane region" description="Helical" evidence="1">
    <location>
        <begin position="205"/>
        <end position="224"/>
    </location>
</feature>
<sequence length="340" mass="39178">MDLFLLHRDELHRYYNCSVLTDDQWKAEGAPSISVGLFNFISGVFFIALTIPCLIVMLRPELRKFSCYKIMFYIGIIDVICLSANALLTGVLAMVGAMPCPHIELMYPIGCFGVGLWVTQCASCILLAFNRCVDIWKPKLLTRSFQGKRTYYWIGLCVVYAVYAIIFSRSAFFTSKNYAWYYSPYTGVDGLKDIDESYYINKTQFVNNIIVVTVLPALYAFLSFSIWWNSRGHTSSHVNRVQIQVAIQSFFLCFLDFAAATLYVYMQFFSTPMQVTVFAQFVWQFANGRAFIYIIMNKTIRREVCKMMPFNVVAKRIGIYEQTPRTSNTNPQSNRHNVTF</sequence>
<dbReference type="SUPFAM" id="SSF81321">
    <property type="entry name" value="Family A G protein-coupled receptor-like"/>
    <property type="match status" value="1"/>
</dbReference>
<proteinExistence type="predicted"/>
<protein>
    <submittedName>
        <fullName evidence="2">Uncharacterized protein</fullName>
    </submittedName>
</protein>
<feature type="transmembrane region" description="Helical" evidence="1">
    <location>
        <begin position="245"/>
        <end position="265"/>
    </location>
</feature>
<dbReference type="AlphaFoldDB" id="A0AA39LLS8"/>
<dbReference type="InterPro" id="IPR019425">
    <property type="entry name" value="7TM_GPCR_serpentine_rcpt_Srt"/>
</dbReference>
<feature type="transmembrane region" description="Helical" evidence="1">
    <location>
        <begin position="37"/>
        <end position="58"/>
    </location>
</feature>
<dbReference type="Gene3D" id="1.20.1070.10">
    <property type="entry name" value="Rhodopsin 7-helix transmembrane proteins"/>
    <property type="match status" value="1"/>
</dbReference>
<keyword evidence="1" id="KW-0812">Transmembrane</keyword>
<keyword evidence="1" id="KW-0472">Membrane</keyword>
<feature type="transmembrane region" description="Helical" evidence="1">
    <location>
        <begin position="70"/>
        <end position="93"/>
    </location>
</feature>
<dbReference type="Pfam" id="PF10321">
    <property type="entry name" value="7TM_GPCR_Srt"/>
    <property type="match status" value="1"/>
</dbReference>
<feature type="transmembrane region" description="Helical" evidence="1">
    <location>
        <begin position="277"/>
        <end position="296"/>
    </location>
</feature>
<organism evidence="2 3">
    <name type="scientific">Steinernema hermaphroditum</name>
    <dbReference type="NCBI Taxonomy" id="289476"/>
    <lineage>
        <taxon>Eukaryota</taxon>
        <taxon>Metazoa</taxon>
        <taxon>Ecdysozoa</taxon>
        <taxon>Nematoda</taxon>
        <taxon>Chromadorea</taxon>
        <taxon>Rhabditida</taxon>
        <taxon>Tylenchina</taxon>
        <taxon>Panagrolaimomorpha</taxon>
        <taxon>Strongyloidoidea</taxon>
        <taxon>Steinernematidae</taxon>
        <taxon>Steinernema</taxon>
    </lineage>
</organism>
<dbReference type="Proteomes" id="UP001175271">
    <property type="component" value="Unassembled WGS sequence"/>
</dbReference>
<name>A0AA39LLS8_9BILA</name>
<evidence type="ECO:0000313" key="3">
    <source>
        <dbReference type="Proteomes" id="UP001175271"/>
    </source>
</evidence>
<evidence type="ECO:0000256" key="1">
    <source>
        <dbReference type="SAM" id="Phobius"/>
    </source>
</evidence>
<keyword evidence="1" id="KW-1133">Transmembrane helix</keyword>
<reference evidence="2" key="1">
    <citation type="submission" date="2023-06" db="EMBL/GenBank/DDBJ databases">
        <title>Genomic analysis of the entomopathogenic nematode Steinernema hermaphroditum.</title>
        <authorList>
            <person name="Schwarz E.M."/>
            <person name="Heppert J.K."/>
            <person name="Baniya A."/>
            <person name="Schwartz H.T."/>
            <person name="Tan C.-H."/>
            <person name="Antoshechkin I."/>
            <person name="Sternberg P.W."/>
            <person name="Goodrich-Blair H."/>
            <person name="Dillman A.R."/>
        </authorList>
    </citation>
    <scope>NUCLEOTIDE SEQUENCE</scope>
    <source>
        <strain evidence="2">PS9179</strain>
        <tissue evidence="2">Whole animal</tissue>
    </source>
</reference>
<accession>A0AA39LLS8</accession>
<feature type="transmembrane region" description="Helical" evidence="1">
    <location>
        <begin position="150"/>
        <end position="172"/>
    </location>
</feature>